<feature type="region of interest" description="Disordered" evidence="6">
    <location>
        <begin position="196"/>
        <end position="219"/>
    </location>
</feature>
<evidence type="ECO:0000256" key="6">
    <source>
        <dbReference type="SAM" id="MobiDB-lite"/>
    </source>
</evidence>
<reference evidence="8" key="1">
    <citation type="journal article" date="2022" name="Int. J. Syst. Evol. Microbiol.">
        <title>Pseudomonas aegrilactucae sp. nov. and Pseudomonas morbosilactucae sp. nov., pathogens causing bacterial rot of lettuce in Japan.</title>
        <authorList>
            <person name="Sawada H."/>
            <person name="Fujikawa T."/>
            <person name="Satou M."/>
        </authorList>
    </citation>
    <scope>NUCLEOTIDE SEQUENCE</scope>
    <source>
        <strain evidence="8">0166_1</strain>
    </source>
</reference>
<dbReference type="EC" id="4.1.3.24" evidence="8"/>
<dbReference type="GO" id="GO:0016829">
    <property type="term" value="F:lyase activity"/>
    <property type="evidence" value="ECO:0007669"/>
    <property type="project" value="UniProtKB-KW"/>
</dbReference>
<dbReference type="RefSeq" id="WP_259315123.1">
    <property type="nucleotide sequence ID" value="NZ_CP087164.1"/>
</dbReference>
<accession>A0A9E6XX57</accession>
<feature type="binding site" evidence="5">
    <location>
        <position position="183"/>
    </location>
    <ligand>
        <name>Mg(2+)</name>
        <dbReference type="ChEBI" id="CHEBI:18420"/>
    </ligand>
</feature>
<dbReference type="AlphaFoldDB" id="A0A9E6XX57"/>
<gene>
    <name evidence="8" type="primary">mcl</name>
    <name evidence="8" type="ORF">DSM104329_01824</name>
</gene>
<dbReference type="Gene3D" id="3.20.20.60">
    <property type="entry name" value="Phosphoenolpyruvate-binding domains"/>
    <property type="match status" value="1"/>
</dbReference>
<protein>
    <submittedName>
        <fullName evidence="8">Malyl-CoA/beta-methylmalyl-CoA/citramalyl-CoA lyase</fullName>
        <ecNumber evidence="8">4.1.3.24</ecNumber>
    </submittedName>
</protein>
<keyword evidence="3 5" id="KW-0460">Magnesium</keyword>
<dbReference type="InterPro" id="IPR011206">
    <property type="entry name" value="Citrate_lyase_beta/mcl1/mcl2"/>
</dbReference>
<dbReference type="EMBL" id="CP087164">
    <property type="protein sequence ID" value="UGS35436.1"/>
    <property type="molecule type" value="Genomic_DNA"/>
</dbReference>
<dbReference type="Proteomes" id="UP001162834">
    <property type="component" value="Chromosome"/>
</dbReference>
<evidence type="ECO:0000256" key="3">
    <source>
        <dbReference type="ARBA" id="ARBA00022842"/>
    </source>
</evidence>
<evidence type="ECO:0000313" key="9">
    <source>
        <dbReference type="Proteomes" id="UP001162834"/>
    </source>
</evidence>
<comment type="cofactor">
    <cofactor evidence="1">
        <name>Mg(2+)</name>
        <dbReference type="ChEBI" id="CHEBI:18420"/>
    </cofactor>
</comment>
<evidence type="ECO:0000313" key="8">
    <source>
        <dbReference type="EMBL" id="UGS35436.1"/>
    </source>
</evidence>
<dbReference type="GO" id="GO:0006107">
    <property type="term" value="P:oxaloacetate metabolic process"/>
    <property type="evidence" value="ECO:0007669"/>
    <property type="project" value="TreeGrafter"/>
</dbReference>
<dbReference type="PIRSF" id="PIRSF015582">
    <property type="entry name" value="Cit_lyase_B"/>
    <property type="match status" value="1"/>
</dbReference>
<evidence type="ECO:0000256" key="1">
    <source>
        <dbReference type="ARBA" id="ARBA00001946"/>
    </source>
</evidence>
<organism evidence="8 9">
    <name type="scientific">Capillimicrobium parvum</name>
    <dbReference type="NCBI Taxonomy" id="2884022"/>
    <lineage>
        <taxon>Bacteria</taxon>
        <taxon>Bacillati</taxon>
        <taxon>Actinomycetota</taxon>
        <taxon>Thermoleophilia</taxon>
        <taxon>Solirubrobacterales</taxon>
        <taxon>Capillimicrobiaceae</taxon>
        <taxon>Capillimicrobium</taxon>
    </lineage>
</organism>
<evidence type="ECO:0000256" key="5">
    <source>
        <dbReference type="PIRSR" id="PIRSR015582-2"/>
    </source>
</evidence>
<dbReference type="SUPFAM" id="SSF51621">
    <property type="entry name" value="Phosphoenolpyruvate/pyruvate domain"/>
    <property type="match status" value="1"/>
</dbReference>
<dbReference type="PANTHER" id="PTHR32308:SF10">
    <property type="entry name" value="CITRATE LYASE SUBUNIT BETA"/>
    <property type="match status" value="1"/>
</dbReference>
<name>A0A9E6XX57_9ACTN</name>
<dbReference type="KEGG" id="sbae:DSM104329_01824"/>
<feature type="binding site" evidence="4">
    <location>
        <position position="91"/>
    </location>
    <ligand>
        <name>substrate</name>
    </ligand>
</feature>
<dbReference type="InterPro" id="IPR005000">
    <property type="entry name" value="Aldolase/citrate-lyase_domain"/>
</dbReference>
<evidence type="ECO:0000256" key="4">
    <source>
        <dbReference type="PIRSR" id="PIRSR015582-1"/>
    </source>
</evidence>
<feature type="binding site" evidence="5">
    <location>
        <position position="156"/>
    </location>
    <ligand>
        <name>Mg(2+)</name>
        <dbReference type="ChEBI" id="CHEBI:18420"/>
    </ligand>
</feature>
<keyword evidence="2 5" id="KW-0479">Metal-binding</keyword>
<feature type="domain" description="HpcH/HpaI aldolase/citrate lyase" evidence="7">
    <location>
        <begin position="28"/>
        <end position="194"/>
    </location>
</feature>
<sequence>MRNPRDFFKPLAIGAPDPVREIPFPPSRMIHFLDFSNEKMVAKVPDIAPTVDILLGNLEDAVPVDRKEAARAGLVKVGRDIEFGDTQLWTRINALESPWVLDDLTTLVGEIGHKLDVVMVPKVEGPWDIHYVDRLLAQLEAKAGLDRPILVHAILETSQGVANLEEIAAASPRIQGMSFGPADLAASRRMKTTRVGGGHPGYQTIADPDPENPDAPRASYQQDPWHYSIARMVDACTAVGALPFYGPYGDIRDLEGCETQFRAAFLLGCVGAWSLHPAQIAIAKKVFSPDPDEVRFAKKVIEAIPDGRGVHMIDGKMQDDATWKQCRVMVDLAEMLARKDPELAEAYELEPAGT</sequence>
<dbReference type="InterPro" id="IPR040442">
    <property type="entry name" value="Pyrv_kinase-like_dom_sf"/>
</dbReference>
<keyword evidence="9" id="KW-1185">Reference proteome</keyword>
<evidence type="ECO:0000256" key="2">
    <source>
        <dbReference type="ARBA" id="ARBA00022723"/>
    </source>
</evidence>
<proteinExistence type="predicted"/>
<dbReference type="GO" id="GO:0000287">
    <property type="term" value="F:magnesium ion binding"/>
    <property type="evidence" value="ECO:0007669"/>
    <property type="project" value="TreeGrafter"/>
</dbReference>
<dbReference type="PANTHER" id="PTHR32308">
    <property type="entry name" value="LYASE BETA SUBUNIT, PUTATIVE (AFU_ORTHOLOGUE AFUA_4G13030)-RELATED"/>
    <property type="match status" value="1"/>
</dbReference>
<feature type="binding site" evidence="4">
    <location>
        <position position="156"/>
    </location>
    <ligand>
        <name>substrate</name>
    </ligand>
</feature>
<keyword evidence="8" id="KW-0456">Lyase</keyword>
<evidence type="ECO:0000259" key="7">
    <source>
        <dbReference type="Pfam" id="PF03328"/>
    </source>
</evidence>
<dbReference type="InterPro" id="IPR015813">
    <property type="entry name" value="Pyrv/PenolPyrv_kinase-like_dom"/>
</dbReference>
<dbReference type="Pfam" id="PF03328">
    <property type="entry name" value="HpcH_HpaI"/>
    <property type="match status" value="1"/>
</dbReference>